<dbReference type="Gene3D" id="3.10.450.50">
    <property type="match status" value="1"/>
</dbReference>
<gene>
    <name evidence="1" type="ORF">FRZ44_21310</name>
</gene>
<dbReference type="Pfam" id="PF02810">
    <property type="entry name" value="SEC-C"/>
    <property type="match status" value="1"/>
</dbReference>
<dbReference type="SUPFAM" id="SSF103642">
    <property type="entry name" value="Sec-C motif"/>
    <property type="match status" value="1"/>
</dbReference>
<dbReference type="Pfam" id="PF06685">
    <property type="entry name" value="DUF1186"/>
    <property type="match status" value="1"/>
</dbReference>
<evidence type="ECO:0008006" key="3">
    <source>
        <dbReference type="Google" id="ProtNLM"/>
    </source>
</evidence>
<dbReference type="InterPro" id="IPR004027">
    <property type="entry name" value="SEC_C_motif"/>
</dbReference>
<dbReference type="EMBL" id="CP042906">
    <property type="protein sequence ID" value="QEX16836.1"/>
    <property type="molecule type" value="Genomic_DNA"/>
</dbReference>
<evidence type="ECO:0000313" key="2">
    <source>
        <dbReference type="Proteomes" id="UP000326202"/>
    </source>
</evidence>
<dbReference type="RefSeq" id="WP_191908526.1">
    <property type="nucleotide sequence ID" value="NZ_CP042906.1"/>
</dbReference>
<sequence length="316" mass="35465">MTIDDIIRDFATTGSTLPRSSMQWALENWDDAYPRFAGLLEAYVGGTDRSEEAERALLFVIYLLAEKDEKRAFRALCSLIREAEAIETILDDGITEDMEAILISMFDGSEQVLNAVIEDVDADEFVRAGALLARAYLTRTGHFTDDEMRAYLQHLFDEMEPRGPCYVWAGWLDAVSLLGYGDLAARAEELCRLEFVEPGIMNVNDFRGSLRRTLGDPERMAGFEHRRIAPYTDAIGSLSRWYCFSGQYKADQARYAREGDDDEEFGDIDLGADLPQLDILVPRINPLRHVGRNDLCPCGSGKKFKKCCLSGPGTTP</sequence>
<evidence type="ECO:0000313" key="1">
    <source>
        <dbReference type="EMBL" id="QEX16836.1"/>
    </source>
</evidence>
<name>A0A5J6MPV2_9PROT</name>
<organism evidence="1 2">
    <name type="scientific">Hypericibacter terrae</name>
    <dbReference type="NCBI Taxonomy" id="2602015"/>
    <lineage>
        <taxon>Bacteria</taxon>
        <taxon>Pseudomonadati</taxon>
        <taxon>Pseudomonadota</taxon>
        <taxon>Alphaproteobacteria</taxon>
        <taxon>Rhodospirillales</taxon>
        <taxon>Dongiaceae</taxon>
        <taxon>Hypericibacter</taxon>
    </lineage>
</organism>
<protein>
    <recommendedName>
        <fullName evidence="3">Zinc chelation protein SecC</fullName>
    </recommendedName>
</protein>
<proteinExistence type="predicted"/>
<reference evidence="1 2" key="1">
    <citation type="submission" date="2019-08" db="EMBL/GenBank/DDBJ databases">
        <title>Hyperibacter terrae gen. nov., sp. nov. and Hyperibacter viscosus sp. nov., two new members in the family Rhodospirillaceae isolated from the rhizosphere of Hypericum perforatum.</title>
        <authorList>
            <person name="Noviana Z."/>
        </authorList>
    </citation>
    <scope>NUCLEOTIDE SEQUENCE [LARGE SCALE GENOMIC DNA]</scope>
    <source>
        <strain evidence="1 2">R5913</strain>
    </source>
</reference>
<dbReference type="AlphaFoldDB" id="A0A5J6MPV2"/>
<accession>A0A5J6MPV2</accession>
<dbReference type="InterPro" id="IPR010602">
    <property type="entry name" value="DUF1186"/>
</dbReference>
<dbReference type="Proteomes" id="UP000326202">
    <property type="component" value="Chromosome"/>
</dbReference>
<keyword evidence="2" id="KW-1185">Reference proteome</keyword>
<dbReference type="KEGG" id="htq:FRZ44_21310"/>